<dbReference type="SUPFAM" id="SSF48452">
    <property type="entry name" value="TPR-like"/>
    <property type="match status" value="1"/>
</dbReference>
<gene>
    <name evidence="1" type="ordered locus">Kole_0420</name>
</gene>
<evidence type="ECO:0008006" key="3">
    <source>
        <dbReference type="Google" id="ProtNLM"/>
    </source>
</evidence>
<organism evidence="1 2">
    <name type="scientific">Kosmotoga olearia (strain ATCC BAA-1733 / DSM 21960 / TBF 19.5.1)</name>
    <dbReference type="NCBI Taxonomy" id="521045"/>
    <lineage>
        <taxon>Bacteria</taxon>
        <taxon>Thermotogati</taxon>
        <taxon>Thermotogota</taxon>
        <taxon>Thermotogae</taxon>
        <taxon>Kosmotogales</taxon>
        <taxon>Kosmotogaceae</taxon>
        <taxon>Kosmotoga</taxon>
    </lineage>
</organism>
<sequence length="190" mass="21213">MRNLLLAFIVKKTVLSVVTLLLLLLAVTSCVKIDEALTSGFDYLKLGDYNSAISKFNKVLLFSNDEQKEALAREGIGWAYYMKDFLSTSENNFLLSLEMVPSNANVKAGLVLVNIRKGNWDEALGHGEFIVDETEFQIDYLPDPLGREELLKLLAIASIHAHDDAAYSTYTGMITDQDFVDRLEQLKGGE</sequence>
<dbReference type="AlphaFoldDB" id="C5CDX6"/>
<proteinExistence type="predicted"/>
<dbReference type="Proteomes" id="UP000002382">
    <property type="component" value="Chromosome"/>
</dbReference>
<reference evidence="1 2" key="1">
    <citation type="submission" date="2009-06" db="EMBL/GenBank/DDBJ databases">
        <title>Complete sequence of Thermotogales bacterium TBF 19.5.1.</title>
        <authorList>
            <consortium name="US DOE Joint Genome Institute"/>
            <person name="Lucas S."/>
            <person name="Copeland A."/>
            <person name="Lapidus A."/>
            <person name="Glavina del Rio T."/>
            <person name="Tice H."/>
            <person name="Bruce D."/>
            <person name="Goodwin L."/>
            <person name="Pitluck S."/>
            <person name="Chertkov O."/>
            <person name="Brettin T."/>
            <person name="Detter J.C."/>
            <person name="Han C."/>
            <person name="Schmutz J."/>
            <person name="Larimer F."/>
            <person name="Land M."/>
            <person name="Hauser L."/>
            <person name="Kyrpides N."/>
            <person name="Ovchinnikova G."/>
            <person name="Noll K."/>
        </authorList>
    </citation>
    <scope>NUCLEOTIDE SEQUENCE [LARGE SCALE GENOMIC DNA]</scope>
    <source>
        <strain evidence="2">ATCC BAA-1733 / DSM 21960 / TBF 19.5.1</strain>
    </source>
</reference>
<keyword evidence="2" id="KW-1185">Reference proteome</keyword>
<dbReference type="HOGENOM" id="CLU_1426301_0_0_0"/>
<reference evidence="1 2" key="2">
    <citation type="journal article" date="2011" name="J. Bacteriol.">
        <title>Genome Sequence of Kosmotoga olearia Strain TBF 19.5.1, a Thermophilic Bacterium with a Wide Growth Temperature Range, Isolated from the Troll B Oil Platform in the North Sea.</title>
        <authorList>
            <person name="Swithers K.S."/>
            <person name="Dipippo J.L."/>
            <person name="Bruce D.C."/>
            <person name="Detter C."/>
            <person name="Tapia R."/>
            <person name="Han S."/>
            <person name="Goodwin L.A."/>
            <person name="Han J."/>
            <person name="Woyke T."/>
            <person name="Pitluck S."/>
            <person name="Pennacchio L."/>
            <person name="Nolan M."/>
            <person name="Mikhailova N."/>
            <person name="Land M.L."/>
            <person name="Nesbo C.L."/>
            <person name="Gogarten J.P."/>
            <person name="Noll K.M."/>
        </authorList>
    </citation>
    <scope>NUCLEOTIDE SEQUENCE [LARGE SCALE GENOMIC DNA]</scope>
    <source>
        <strain evidence="2">ATCC BAA-1733 / DSM 21960 / TBF 19.5.1</strain>
    </source>
</reference>
<evidence type="ECO:0000313" key="2">
    <source>
        <dbReference type="Proteomes" id="UP000002382"/>
    </source>
</evidence>
<dbReference type="PROSITE" id="PS51257">
    <property type="entry name" value="PROKAR_LIPOPROTEIN"/>
    <property type="match status" value="1"/>
</dbReference>
<accession>C5CDX6</accession>
<name>C5CDX6_KOSOT</name>
<dbReference type="STRING" id="521045.Kole_0420"/>
<evidence type="ECO:0000313" key="1">
    <source>
        <dbReference type="EMBL" id="ACR79145.1"/>
    </source>
</evidence>
<dbReference type="InterPro" id="IPR011990">
    <property type="entry name" value="TPR-like_helical_dom_sf"/>
</dbReference>
<protein>
    <recommendedName>
        <fullName evidence="3">TPR repeat-containing protein</fullName>
    </recommendedName>
</protein>
<dbReference type="EMBL" id="CP001634">
    <property type="protein sequence ID" value="ACR79145.1"/>
    <property type="molecule type" value="Genomic_DNA"/>
</dbReference>
<dbReference type="KEGG" id="kol:Kole_0420"/>
<dbReference type="Gene3D" id="1.25.40.10">
    <property type="entry name" value="Tetratricopeptide repeat domain"/>
    <property type="match status" value="1"/>
</dbReference>